<proteinExistence type="predicted"/>
<protein>
    <submittedName>
        <fullName evidence="1">Uncharacterized protein</fullName>
    </submittedName>
</protein>
<evidence type="ECO:0000313" key="1">
    <source>
        <dbReference type="EMBL" id="KAJ1081882.1"/>
    </source>
</evidence>
<dbReference type="EMBL" id="JANPWB010000016">
    <property type="protein sequence ID" value="KAJ1081882.1"/>
    <property type="molecule type" value="Genomic_DNA"/>
</dbReference>
<sequence length="55" mass="6151">GGGLNLSRGRHLRAPHWIITEPPKVRCDSMAPNPMEWTVLVLTCQHKDSVAAFQK</sequence>
<gene>
    <name evidence="1" type="ORF">NDU88_002054</name>
</gene>
<keyword evidence="2" id="KW-1185">Reference proteome</keyword>
<reference evidence="1" key="1">
    <citation type="journal article" date="2022" name="bioRxiv">
        <title>Sequencing and chromosome-scale assembly of the giantPleurodeles waltlgenome.</title>
        <authorList>
            <person name="Brown T."/>
            <person name="Elewa A."/>
            <person name="Iarovenko S."/>
            <person name="Subramanian E."/>
            <person name="Araus A.J."/>
            <person name="Petzold A."/>
            <person name="Susuki M."/>
            <person name="Suzuki K.-i.T."/>
            <person name="Hayashi T."/>
            <person name="Toyoda A."/>
            <person name="Oliveira C."/>
            <person name="Osipova E."/>
            <person name="Leigh N.D."/>
            <person name="Simon A."/>
            <person name="Yun M.H."/>
        </authorList>
    </citation>
    <scope>NUCLEOTIDE SEQUENCE</scope>
    <source>
        <strain evidence="1">20211129_DDA</strain>
        <tissue evidence="1">Liver</tissue>
    </source>
</reference>
<dbReference type="Proteomes" id="UP001066276">
    <property type="component" value="Chromosome 12"/>
</dbReference>
<evidence type="ECO:0000313" key="2">
    <source>
        <dbReference type="Proteomes" id="UP001066276"/>
    </source>
</evidence>
<comment type="caution">
    <text evidence="1">The sequence shown here is derived from an EMBL/GenBank/DDBJ whole genome shotgun (WGS) entry which is preliminary data.</text>
</comment>
<name>A0AAV7KRQ2_PLEWA</name>
<accession>A0AAV7KRQ2</accession>
<dbReference type="AlphaFoldDB" id="A0AAV7KRQ2"/>
<feature type="non-terminal residue" evidence="1">
    <location>
        <position position="55"/>
    </location>
</feature>
<feature type="non-terminal residue" evidence="1">
    <location>
        <position position="1"/>
    </location>
</feature>
<organism evidence="1 2">
    <name type="scientific">Pleurodeles waltl</name>
    <name type="common">Iberian ribbed newt</name>
    <dbReference type="NCBI Taxonomy" id="8319"/>
    <lineage>
        <taxon>Eukaryota</taxon>
        <taxon>Metazoa</taxon>
        <taxon>Chordata</taxon>
        <taxon>Craniata</taxon>
        <taxon>Vertebrata</taxon>
        <taxon>Euteleostomi</taxon>
        <taxon>Amphibia</taxon>
        <taxon>Batrachia</taxon>
        <taxon>Caudata</taxon>
        <taxon>Salamandroidea</taxon>
        <taxon>Salamandridae</taxon>
        <taxon>Pleurodelinae</taxon>
        <taxon>Pleurodeles</taxon>
    </lineage>
</organism>